<dbReference type="Gene3D" id="4.10.240.10">
    <property type="entry name" value="Zn(2)-C6 fungal-type DNA-binding domain"/>
    <property type="match status" value="1"/>
</dbReference>
<dbReference type="AlphaFoldDB" id="A0A8K0QX92"/>
<dbReference type="EMBL" id="JAGMVJ010000019">
    <property type="protein sequence ID" value="KAH7076109.1"/>
    <property type="molecule type" value="Genomic_DNA"/>
</dbReference>
<proteinExistence type="predicted"/>
<name>A0A8K0QX92_9PLEO</name>
<dbReference type="CDD" id="cd12148">
    <property type="entry name" value="fungal_TF_MHR"/>
    <property type="match status" value="1"/>
</dbReference>
<dbReference type="PANTHER" id="PTHR31001:SF50">
    <property type="entry name" value="ZN(II)2CYS6 TRANSCRIPTION FACTOR (EUROFUNG)"/>
    <property type="match status" value="1"/>
</dbReference>
<feature type="domain" description="Zn(2)-C6 fungal-type" evidence="5">
    <location>
        <begin position="8"/>
        <end position="35"/>
    </location>
</feature>
<evidence type="ECO:0000259" key="5">
    <source>
        <dbReference type="PROSITE" id="PS50048"/>
    </source>
</evidence>
<dbReference type="CDD" id="cd00067">
    <property type="entry name" value="GAL4"/>
    <property type="match status" value="1"/>
</dbReference>
<dbReference type="Pfam" id="PF04082">
    <property type="entry name" value="Fungal_trans"/>
    <property type="match status" value="1"/>
</dbReference>
<keyword evidence="7" id="KW-1185">Reference proteome</keyword>
<evidence type="ECO:0000313" key="7">
    <source>
        <dbReference type="Proteomes" id="UP000813461"/>
    </source>
</evidence>
<feature type="compositionally biased region" description="Polar residues" evidence="4">
    <location>
        <begin position="77"/>
        <end position="90"/>
    </location>
</feature>
<dbReference type="GO" id="GO:0008270">
    <property type="term" value="F:zinc ion binding"/>
    <property type="evidence" value="ECO:0007669"/>
    <property type="project" value="InterPro"/>
</dbReference>
<protein>
    <recommendedName>
        <fullName evidence="5">Zn(2)-C6 fungal-type domain-containing protein</fullName>
    </recommendedName>
</protein>
<comment type="caution">
    <text evidence="6">The sequence shown here is derived from an EMBL/GenBank/DDBJ whole genome shotgun (WGS) entry which is preliminary data.</text>
</comment>
<dbReference type="PANTHER" id="PTHR31001">
    <property type="entry name" value="UNCHARACTERIZED TRANSCRIPTIONAL REGULATORY PROTEIN"/>
    <property type="match status" value="1"/>
</dbReference>
<keyword evidence="2" id="KW-0479">Metal-binding</keyword>
<evidence type="ECO:0000313" key="6">
    <source>
        <dbReference type="EMBL" id="KAH7076109.1"/>
    </source>
</evidence>
<evidence type="ECO:0000256" key="4">
    <source>
        <dbReference type="SAM" id="MobiDB-lite"/>
    </source>
</evidence>
<feature type="region of interest" description="Disordered" evidence="4">
    <location>
        <begin position="75"/>
        <end position="99"/>
    </location>
</feature>
<evidence type="ECO:0000256" key="3">
    <source>
        <dbReference type="ARBA" id="ARBA00023242"/>
    </source>
</evidence>
<sequence>MVHTPRLACEQCKRRKIRCDKSSPCLACRNAGLDCHAVERARLPRGKSGKARTQNRMLETRISRIEEMLAQQAEVADTSNSALRTTSPTEPTHGRILNDSCSASEPTTRFIAPEFWEALSSEIYGLRETLADAHDVSDDAVLREATTLDKPLSTTSLLFPLATHGTRTPISLSPKLRNELLALYQERVDTVYKILHWPTVLSVINAKHERPMAASSMHSMEILESSIYFMSICSINADEALDIGLGSRVQALQVQRSHLESLFAGSCLMHDPDVTILQAFVIYLIGVRTCSNSAYTWTLVAIAVRAATALRLGSETTKIYTRFDVEIRRRLLYAIGIIDTHSALDRGTTPIMPSASFQHPPLSINDSGLSPSGGVILELTSSWSEMSHTAMIYEAMICQRKLFELCETTADPWETWPRRLDLVARFEQHVSNVTSYIDNSASPLERLSKLSGKKIVVSLQLLLRRPPYRQSRNAIPPWDDFDVLSEATNVLEQHMQPMPDELEIWAWKNWVQWHALAVVLAELIARPLDPVSERAYKIAVESFRRYAQIVADSDSGMLWRPIAKLMRRVQRARHSACSGASQEQPSDIIPPAPYTNTVSEPSHYKFVEDFEMCDLDQCKGRDGVSNLATQNDRPYYIMEDDIPTNNSGTWLDWDTFLQDLDLGAEIL</sequence>
<dbReference type="InterPro" id="IPR050613">
    <property type="entry name" value="Sec_Metabolite_Reg"/>
</dbReference>
<keyword evidence="3" id="KW-0539">Nucleus</keyword>
<dbReference type="Proteomes" id="UP000813461">
    <property type="component" value="Unassembled WGS sequence"/>
</dbReference>
<dbReference type="GO" id="GO:0006351">
    <property type="term" value="P:DNA-templated transcription"/>
    <property type="evidence" value="ECO:0007669"/>
    <property type="project" value="InterPro"/>
</dbReference>
<dbReference type="SMART" id="SM00066">
    <property type="entry name" value="GAL4"/>
    <property type="match status" value="1"/>
</dbReference>
<dbReference type="PROSITE" id="PS00463">
    <property type="entry name" value="ZN2_CY6_FUNGAL_1"/>
    <property type="match status" value="1"/>
</dbReference>
<evidence type="ECO:0000256" key="2">
    <source>
        <dbReference type="ARBA" id="ARBA00022723"/>
    </source>
</evidence>
<dbReference type="GO" id="GO:0005634">
    <property type="term" value="C:nucleus"/>
    <property type="evidence" value="ECO:0007669"/>
    <property type="project" value="UniProtKB-SubCell"/>
</dbReference>
<comment type="subcellular location">
    <subcellularLocation>
        <location evidence="1">Nucleus</location>
    </subcellularLocation>
</comment>
<dbReference type="PROSITE" id="PS50048">
    <property type="entry name" value="ZN2_CY6_FUNGAL_2"/>
    <property type="match status" value="1"/>
</dbReference>
<dbReference type="InterPro" id="IPR007219">
    <property type="entry name" value="XnlR_reg_dom"/>
</dbReference>
<dbReference type="GO" id="GO:0003677">
    <property type="term" value="F:DNA binding"/>
    <property type="evidence" value="ECO:0007669"/>
    <property type="project" value="InterPro"/>
</dbReference>
<dbReference type="OrthoDB" id="424974at2759"/>
<accession>A0A8K0QX92</accession>
<dbReference type="InterPro" id="IPR036864">
    <property type="entry name" value="Zn2-C6_fun-type_DNA-bd_sf"/>
</dbReference>
<dbReference type="GO" id="GO:0000981">
    <property type="term" value="F:DNA-binding transcription factor activity, RNA polymerase II-specific"/>
    <property type="evidence" value="ECO:0007669"/>
    <property type="project" value="InterPro"/>
</dbReference>
<dbReference type="Pfam" id="PF00172">
    <property type="entry name" value="Zn_clus"/>
    <property type="match status" value="1"/>
</dbReference>
<reference evidence="6" key="1">
    <citation type="journal article" date="2021" name="Nat. Commun.">
        <title>Genetic determinants of endophytism in the Arabidopsis root mycobiome.</title>
        <authorList>
            <person name="Mesny F."/>
            <person name="Miyauchi S."/>
            <person name="Thiergart T."/>
            <person name="Pickel B."/>
            <person name="Atanasova L."/>
            <person name="Karlsson M."/>
            <person name="Huettel B."/>
            <person name="Barry K.W."/>
            <person name="Haridas S."/>
            <person name="Chen C."/>
            <person name="Bauer D."/>
            <person name="Andreopoulos W."/>
            <person name="Pangilinan J."/>
            <person name="LaButti K."/>
            <person name="Riley R."/>
            <person name="Lipzen A."/>
            <person name="Clum A."/>
            <person name="Drula E."/>
            <person name="Henrissat B."/>
            <person name="Kohler A."/>
            <person name="Grigoriev I.V."/>
            <person name="Martin F.M."/>
            <person name="Hacquard S."/>
        </authorList>
    </citation>
    <scope>NUCLEOTIDE SEQUENCE</scope>
    <source>
        <strain evidence="6">MPI-SDFR-AT-0120</strain>
    </source>
</reference>
<dbReference type="InterPro" id="IPR001138">
    <property type="entry name" value="Zn2Cys6_DnaBD"/>
</dbReference>
<evidence type="ECO:0000256" key="1">
    <source>
        <dbReference type="ARBA" id="ARBA00004123"/>
    </source>
</evidence>
<organism evidence="6 7">
    <name type="scientific">Paraphoma chrysanthemicola</name>
    <dbReference type="NCBI Taxonomy" id="798071"/>
    <lineage>
        <taxon>Eukaryota</taxon>
        <taxon>Fungi</taxon>
        <taxon>Dikarya</taxon>
        <taxon>Ascomycota</taxon>
        <taxon>Pezizomycotina</taxon>
        <taxon>Dothideomycetes</taxon>
        <taxon>Pleosporomycetidae</taxon>
        <taxon>Pleosporales</taxon>
        <taxon>Pleosporineae</taxon>
        <taxon>Phaeosphaeriaceae</taxon>
        <taxon>Paraphoma</taxon>
    </lineage>
</organism>
<gene>
    <name evidence="6" type="ORF">FB567DRAFT_632393</name>
</gene>
<dbReference type="SUPFAM" id="SSF57701">
    <property type="entry name" value="Zn2/Cys6 DNA-binding domain"/>
    <property type="match status" value="1"/>
</dbReference>